<evidence type="ECO:0000259" key="5">
    <source>
        <dbReference type="PROSITE" id="PS51078"/>
    </source>
</evidence>
<dbReference type="PANTHER" id="PTHR30136">
    <property type="entry name" value="HELIX-TURN-HELIX TRANSCRIPTIONAL REGULATOR, ICLR FAMILY"/>
    <property type="match status" value="1"/>
</dbReference>
<evidence type="ECO:0000313" key="6">
    <source>
        <dbReference type="EMBL" id="MCT9812320.1"/>
    </source>
</evidence>
<keyword evidence="1" id="KW-0805">Transcription regulation</keyword>
<dbReference type="EMBL" id="JAODYH010000008">
    <property type="protein sequence ID" value="MCT9812320.1"/>
    <property type="molecule type" value="Genomic_DNA"/>
</dbReference>
<dbReference type="PROSITE" id="PS51078">
    <property type="entry name" value="ICLR_ED"/>
    <property type="match status" value="1"/>
</dbReference>
<dbReference type="InterPro" id="IPR050707">
    <property type="entry name" value="HTH_MetabolicPath_Reg"/>
</dbReference>
<keyword evidence="3" id="KW-0804">Transcription</keyword>
<comment type="caution">
    <text evidence="6">The sequence shown here is derived from an EMBL/GenBank/DDBJ whole genome shotgun (WGS) entry which is preliminary data.</text>
</comment>
<dbReference type="Pfam" id="PF09339">
    <property type="entry name" value="HTH_IclR"/>
    <property type="match status" value="1"/>
</dbReference>
<keyword evidence="7" id="KW-1185">Reference proteome</keyword>
<gene>
    <name evidence="6" type="ORF">N0K08_16885</name>
</gene>
<dbReference type="Pfam" id="PF01614">
    <property type="entry name" value="IclR_C"/>
    <property type="match status" value="1"/>
</dbReference>
<name>A0ABT2PPB6_9BURK</name>
<dbReference type="InterPro" id="IPR036388">
    <property type="entry name" value="WH-like_DNA-bd_sf"/>
</dbReference>
<evidence type="ECO:0000256" key="3">
    <source>
        <dbReference type="ARBA" id="ARBA00023163"/>
    </source>
</evidence>
<evidence type="ECO:0000256" key="1">
    <source>
        <dbReference type="ARBA" id="ARBA00023015"/>
    </source>
</evidence>
<dbReference type="PROSITE" id="PS51077">
    <property type="entry name" value="HTH_ICLR"/>
    <property type="match status" value="1"/>
</dbReference>
<dbReference type="SMART" id="SM00346">
    <property type="entry name" value="HTH_ICLR"/>
    <property type="match status" value="1"/>
</dbReference>
<protein>
    <submittedName>
        <fullName evidence="6">IclR family transcriptional regulator</fullName>
    </submittedName>
</protein>
<keyword evidence="2" id="KW-0238">DNA-binding</keyword>
<dbReference type="InterPro" id="IPR014757">
    <property type="entry name" value="Tscrpt_reg_IclR_C"/>
</dbReference>
<organism evidence="6 7">
    <name type="scientific">Acidovorax bellezanensis</name>
    <dbReference type="NCBI Taxonomy" id="2976702"/>
    <lineage>
        <taxon>Bacteria</taxon>
        <taxon>Pseudomonadati</taxon>
        <taxon>Pseudomonadota</taxon>
        <taxon>Betaproteobacteria</taxon>
        <taxon>Burkholderiales</taxon>
        <taxon>Comamonadaceae</taxon>
        <taxon>Acidovorax</taxon>
    </lineage>
</organism>
<dbReference type="SUPFAM" id="SSF46785">
    <property type="entry name" value="Winged helix' DNA-binding domain"/>
    <property type="match status" value="1"/>
</dbReference>
<evidence type="ECO:0000259" key="4">
    <source>
        <dbReference type="PROSITE" id="PS51077"/>
    </source>
</evidence>
<accession>A0ABT2PPB6</accession>
<dbReference type="RefSeq" id="WP_261501570.1">
    <property type="nucleotide sequence ID" value="NZ_JAODYH010000008.1"/>
</dbReference>
<reference evidence="6 7" key="1">
    <citation type="submission" date="2022-09" db="EMBL/GenBank/DDBJ databases">
        <title>Draft genome of isolate Be4.</title>
        <authorList>
            <person name="Sanchez-Castro I."/>
            <person name="Martinez-Rodriguez P."/>
            <person name="Descostes M."/>
            <person name="Merroun M."/>
        </authorList>
    </citation>
    <scope>NUCLEOTIDE SEQUENCE [LARGE SCALE GENOMIC DNA]</scope>
    <source>
        <strain evidence="6 7">Be4</strain>
    </source>
</reference>
<feature type="domain" description="HTH iclR-type" evidence="4">
    <location>
        <begin position="25"/>
        <end position="87"/>
    </location>
</feature>
<dbReference type="InterPro" id="IPR005471">
    <property type="entry name" value="Tscrpt_reg_IclR_N"/>
</dbReference>
<dbReference type="Proteomes" id="UP001525968">
    <property type="component" value="Unassembled WGS sequence"/>
</dbReference>
<sequence length="273" mass="30033">MSPRTARHPAQTEEATVPEDSRHFVTALARGLQVLQCFKSGEEKLGNQELAARCKLPKSTVSRLTFTLTTLGYLYHDAGTARYRLGMAALKLGGTTLSRLDAIEVSRPFMQALADRTDSVIALGMRDGMSMLYIETCRSASLITVRLNIGSRIPIARTSMGRTYLAAAKPTARKSIEERLRNLDPTAWPALEADIGRAVTELGEYGCCSSFGDWQREINSIAAPLHLDKRLPMMILSSAGPSALMSSALYMDEIRPALLDTAREIEAEFHRRA</sequence>
<dbReference type="Gene3D" id="1.10.10.10">
    <property type="entry name" value="Winged helix-like DNA-binding domain superfamily/Winged helix DNA-binding domain"/>
    <property type="match status" value="1"/>
</dbReference>
<dbReference type="Gene3D" id="3.30.450.40">
    <property type="match status" value="1"/>
</dbReference>
<evidence type="ECO:0000313" key="7">
    <source>
        <dbReference type="Proteomes" id="UP001525968"/>
    </source>
</evidence>
<dbReference type="PANTHER" id="PTHR30136:SF33">
    <property type="entry name" value="TRANSCRIPTIONAL REGULATORY PROTEIN"/>
    <property type="match status" value="1"/>
</dbReference>
<evidence type="ECO:0000256" key="2">
    <source>
        <dbReference type="ARBA" id="ARBA00023125"/>
    </source>
</evidence>
<dbReference type="InterPro" id="IPR036390">
    <property type="entry name" value="WH_DNA-bd_sf"/>
</dbReference>
<dbReference type="InterPro" id="IPR029016">
    <property type="entry name" value="GAF-like_dom_sf"/>
</dbReference>
<dbReference type="SUPFAM" id="SSF55781">
    <property type="entry name" value="GAF domain-like"/>
    <property type="match status" value="1"/>
</dbReference>
<feature type="domain" description="IclR-ED" evidence="5">
    <location>
        <begin position="88"/>
        <end position="271"/>
    </location>
</feature>
<proteinExistence type="predicted"/>